<gene>
    <name evidence="2" type="ORF">EDS130_LOCUS26100</name>
    <name evidence="3" type="ORF">XAT740_LOCUS54358</name>
</gene>
<dbReference type="OrthoDB" id="10048354at2759"/>
<keyword evidence="4" id="KW-1185">Reference proteome</keyword>
<protein>
    <submittedName>
        <fullName evidence="2">Uncharacterized protein</fullName>
    </submittedName>
</protein>
<evidence type="ECO:0000256" key="1">
    <source>
        <dbReference type="SAM" id="MobiDB-lite"/>
    </source>
</evidence>
<organism evidence="2 5">
    <name type="scientific">Adineta ricciae</name>
    <name type="common">Rotifer</name>
    <dbReference type="NCBI Taxonomy" id="249248"/>
    <lineage>
        <taxon>Eukaryota</taxon>
        <taxon>Metazoa</taxon>
        <taxon>Spiralia</taxon>
        <taxon>Gnathifera</taxon>
        <taxon>Rotifera</taxon>
        <taxon>Eurotatoria</taxon>
        <taxon>Bdelloidea</taxon>
        <taxon>Adinetida</taxon>
        <taxon>Adinetidae</taxon>
        <taxon>Adineta</taxon>
    </lineage>
</organism>
<reference evidence="2" key="1">
    <citation type="submission" date="2021-02" db="EMBL/GenBank/DDBJ databases">
        <authorList>
            <person name="Nowell W R."/>
        </authorList>
    </citation>
    <scope>NUCLEOTIDE SEQUENCE</scope>
</reference>
<dbReference type="Proteomes" id="UP000663828">
    <property type="component" value="Unassembled WGS sequence"/>
</dbReference>
<dbReference type="EMBL" id="CAJNOR010009709">
    <property type="protein sequence ID" value="CAF1647389.1"/>
    <property type="molecule type" value="Genomic_DNA"/>
</dbReference>
<dbReference type="AlphaFoldDB" id="A0A814XE64"/>
<accession>A0A814XE64</accession>
<comment type="caution">
    <text evidence="2">The sequence shown here is derived from an EMBL/GenBank/DDBJ whole genome shotgun (WGS) entry which is preliminary data.</text>
</comment>
<proteinExistence type="predicted"/>
<evidence type="ECO:0000313" key="4">
    <source>
        <dbReference type="Proteomes" id="UP000663828"/>
    </source>
</evidence>
<sequence>MIQQDVIQMSSDEQSTTSESVYKSNLNVEENLFQIESPNLIPTRTISSCGLTVIDSKDFNQRNHHPSFQQTPGVATDTLLVMH</sequence>
<evidence type="ECO:0000313" key="5">
    <source>
        <dbReference type="Proteomes" id="UP000663852"/>
    </source>
</evidence>
<evidence type="ECO:0000313" key="3">
    <source>
        <dbReference type="EMBL" id="CAF1647389.1"/>
    </source>
</evidence>
<dbReference type="EMBL" id="CAJNOJ010000157">
    <property type="protein sequence ID" value="CAF1215129.1"/>
    <property type="molecule type" value="Genomic_DNA"/>
</dbReference>
<name>A0A814XE64_ADIRI</name>
<dbReference type="Proteomes" id="UP000663852">
    <property type="component" value="Unassembled WGS sequence"/>
</dbReference>
<evidence type="ECO:0000313" key="2">
    <source>
        <dbReference type="EMBL" id="CAF1215129.1"/>
    </source>
</evidence>
<feature type="region of interest" description="Disordered" evidence="1">
    <location>
        <begin position="1"/>
        <end position="20"/>
    </location>
</feature>